<dbReference type="Proteomes" id="UP000013165">
    <property type="component" value="Unassembled WGS sequence"/>
</dbReference>
<dbReference type="Gene3D" id="3.30.1050.10">
    <property type="entry name" value="SCP2 sterol-binding domain"/>
    <property type="match status" value="1"/>
</dbReference>
<evidence type="ECO:0000313" key="4">
    <source>
        <dbReference type="Proteomes" id="UP000013165"/>
    </source>
</evidence>
<sequence>MPQPEAVVRSYLPLLRQAAGVASSLLPSPLPLLGAVDRQVPLPFKQAIAELPLNRLFGKAIADGEFEPFEGRVIRLEVNGGGPGVSLGFWQSRLRVVEGPGEATIRGSIAAFRQLAQRQQDPDQLFFQRRLIIEGDTELGLGLRNLLDSLEWSLVPAFWTRLQAVRRRQLPT</sequence>
<protein>
    <recommendedName>
        <fullName evidence="1">Ubiquinone biosynthesis accessory factor UbiT</fullName>
    </recommendedName>
</protein>
<keyword evidence="1" id="KW-0831">Ubiquinone biosynthesis</keyword>
<dbReference type="InterPro" id="IPR036527">
    <property type="entry name" value="SCP2_sterol-bd_dom_sf"/>
</dbReference>
<evidence type="ECO:0000256" key="1">
    <source>
        <dbReference type="HAMAP-Rule" id="MF_02231"/>
    </source>
</evidence>
<dbReference type="InterPro" id="IPR016830">
    <property type="entry name" value="UbiT"/>
</dbReference>
<dbReference type="UniPathway" id="UPA00232"/>
<dbReference type="PATRIC" id="fig|626887.3.peg.2707"/>
<dbReference type="HAMAP" id="MF_02231">
    <property type="entry name" value="UbiT"/>
    <property type="match status" value="1"/>
</dbReference>
<dbReference type="AlphaFoldDB" id="N6WZ22"/>
<dbReference type="RefSeq" id="WP_004580662.1">
    <property type="nucleotide sequence ID" value="NZ_AP028878.1"/>
</dbReference>
<keyword evidence="4" id="KW-1185">Reference proteome</keyword>
<dbReference type="InterPro" id="IPR003033">
    <property type="entry name" value="SCP2_sterol-bd_dom"/>
</dbReference>
<evidence type="ECO:0000259" key="2">
    <source>
        <dbReference type="Pfam" id="PF02036"/>
    </source>
</evidence>
<proteinExistence type="inferred from homology"/>
<dbReference type="STRING" id="626887.J057_13521"/>
<comment type="caution">
    <text evidence="3">The sequence shown here is derived from an EMBL/GenBank/DDBJ whole genome shotgun (WGS) entry which is preliminary data.</text>
</comment>
<comment type="pathway">
    <text evidence="1">Cofactor biosynthesis; ubiquinone biosynthesis.</text>
</comment>
<reference evidence="3 4" key="1">
    <citation type="journal article" date="2013" name="Genome Announc.">
        <title>Genome Sequence of the Polycyclic Aromatic Hydrocarbon-Degrading Bacterium Strain Marinobacter nanhaiticus D15-8WT.</title>
        <authorList>
            <person name="Cui Z."/>
            <person name="Gao W."/>
            <person name="Li Q."/>
            <person name="Xu G."/>
            <person name="Zheng L."/>
        </authorList>
    </citation>
    <scope>NUCLEOTIDE SEQUENCE [LARGE SCALE GENOMIC DNA]</scope>
    <source>
        <strain evidence="3 4">D15-8W</strain>
    </source>
</reference>
<comment type="function">
    <text evidence="1">Required for O(2)-independent ubiquinone (coenzyme Q) biosynthesis. Likely functions as an accessory factor.</text>
</comment>
<name>N6WZ22_9GAMM</name>
<dbReference type="HOGENOM" id="CLU_111894_1_0_6"/>
<dbReference type="Pfam" id="PF02036">
    <property type="entry name" value="SCP2"/>
    <property type="match status" value="1"/>
</dbReference>
<dbReference type="OrthoDB" id="5292463at2"/>
<feature type="domain" description="SCP2" evidence="2">
    <location>
        <begin position="54"/>
        <end position="148"/>
    </location>
</feature>
<comment type="similarity">
    <text evidence="1">Belongs to the UbiT family.</text>
</comment>
<organism evidence="3 4">
    <name type="scientific">Marinobacter nanhaiticus D15-8W</name>
    <dbReference type="NCBI Taxonomy" id="626887"/>
    <lineage>
        <taxon>Bacteria</taxon>
        <taxon>Pseudomonadati</taxon>
        <taxon>Pseudomonadota</taxon>
        <taxon>Gammaproteobacteria</taxon>
        <taxon>Pseudomonadales</taxon>
        <taxon>Marinobacteraceae</taxon>
        <taxon>Marinobacter</taxon>
    </lineage>
</organism>
<dbReference type="SUPFAM" id="SSF55718">
    <property type="entry name" value="SCP-like"/>
    <property type="match status" value="1"/>
</dbReference>
<evidence type="ECO:0000313" key="3">
    <source>
        <dbReference type="EMBL" id="ENO16377.1"/>
    </source>
</evidence>
<gene>
    <name evidence="1" type="primary">ubiT</name>
    <name evidence="3" type="ORF">J057_13521</name>
</gene>
<accession>N6WZ22</accession>
<dbReference type="EMBL" id="APLQ01000011">
    <property type="protein sequence ID" value="ENO16377.1"/>
    <property type="molecule type" value="Genomic_DNA"/>
</dbReference>
<dbReference type="GO" id="GO:0006744">
    <property type="term" value="P:ubiquinone biosynthetic process"/>
    <property type="evidence" value="ECO:0007669"/>
    <property type="project" value="UniProtKB-UniRule"/>
</dbReference>
<dbReference type="eggNOG" id="COG3154">
    <property type="taxonomic scope" value="Bacteria"/>
</dbReference>